<comment type="subcellular location">
    <subcellularLocation>
        <location evidence="1">Membrane</location>
    </subcellularLocation>
</comment>
<sequence length="260" mass="26582">MEAVAVHASFSSYSPPVVAGGRDDAGSSSSSRSMSRLPARVAGAVARGIVTFVFATVGTILGAITGGLIGLATESGMVRGTGIGAISGAVVAMEVVDSSVAMWCSHDSGIWSVLYVLDVIWSLLTGRLVREKVDPAVQNAVDSQMNAADAPFRESAPTLAEMFDTGIPGVAAAATGMPADAIAALPVTTFAAAAAGDDRAGCSVCLQDLEDGERARRLPECGHTFHLHCIDSWLLRHASCPLCRRTVVAAAVAVDDVVVG</sequence>
<organism evidence="9 10">
    <name type="scientific">Oryza rufipogon</name>
    <name type="common">Brownbeard rice</name>
    <name type="synonym">Asian wild rice</name>
    <dbReference type="NCBI Taxonomy" id="4529"/>
    <lineage>
        <taxon>Eukaryota</taxon>
        <taxon>Viridiplantae</taxon>
        <taxon>Streptophyta</taxon>
        <taxon>Embryophyta</taxon>
        <taxon>Tracheophyta</taxon>
        <taxon>Spermatophyta</taxon>
        <taxon>Magnoliopsida</taxon>
        <taxon>Liliopsida</taxon>
        <taxon>Poales</taxon>
        <taxon>Poaceae</taxon>
        <taxon>BOP clade</taxon>
        <taxon>Oryzoideae</taxon>
        <taxon>Oryzeae</taxon>
        <taxon>Oryzinae</taxon>
        <taxon>Oryza</taxon>
    </lineage>
</organism>
<dbReference type="GO" id="GO:0016020">
    <property type="term" value="C:membrane"/>
    <property type="evidence" value="ECO:0007669"/>
    <property type="project" value="UniProtKB-SubCell"/>
</dbReference>
<keyword evidence="7" id="KW-1133">Transmembrane helix</keyword>
<evidence type="ECO:0000256" key="1">
    <source>
        <dbReference type="ARBA" id="ARBA00004370"/>
    </source>
</evidence>
<evidence type="ECO:0000256" key="7">
    <source>
        <dbReference type="SAM" id="Phobius"/>
    </source>
</evidence>
<accession>A0A0E0QM46</accession>
<evidence type="ECO:0000256" key="5">
    <source>
        <dbReference type="ARBA" id="ARBA00023136"/>
    </source>
</evidence>
<dbReference type="OMA" id="LRCIDSW"/>
<dbReference type="InterPro" id="IPR013083">
    <property type="entry name" value="Znf_RING/FYVE/PHD"/>
</dbReference>
<dbReference type="SMART" id="SM00184">
    <property type="entry name" value="RING"/>
    <property type="match status" value="1"/>
</dbReference>
<evidence type="ECO:0000256" key="2">
    <source>
        <dbReference type="ARBA" id="ARBA00022723"/>
    </source>
</evidence>
<evidence type="ECO:0000313" key="9">
    <source>
        <dbReference type="EnsemblPlants" id="ORUFI08G25430.1"/>
    </source>
</evidence>
<evidence type="ECO:0000256" key="3">
    <source>
        <dbReference type="ARBA" id="ARBA00022771"/>
    </source>
</evidence>
<keyword evidence="5 7" id="KW-0472">Membrane</keyword>
<evidence type="ECO:0000256" key="4">
    <source>
        <dbReference type="ARBA" id="ARBA00022833"/>
    </source>
</evidence>
<reference evidence="10" key="1">
    <citation type="submission" date="2013-06" db="EMBL/GenBank/DDBJ databases">
        <authorList>
            <person name="Zhao Q."/>
        </authorList>
    </citation>
    <scope>NUCLEOTIDE SEQUENCE</scope>
    <source>
        <strain evidence="10">cv. W1943</strain>
    </source>
</reference>
<keyword evidence="4" id="KW-0862">Zinc</keyword>
<dbReference type="CDD" id="cd16461">
    <property type="entry name" value="RING-H2_EL5-like"/>
    <property type="match status" value="1"/>
</dbReference>
<name>A0A0E0QM46_ORYRU</name>
<reference evidence="9" key="2">
    <citation type="submission" date="2015-06" db="UniProtKB">
        <authorList>
            <consortium name="EnsemblPlants"/>
        </authorList>
    </citation>
    <scope>IDENTIFICATION</scope>
</reference>
<evidence type="ECO:0000256" key="6">
    <source>
        <dbReference type="PROSITE-ProRule" id="PRU00175"/>
    </source>
</evidence>
<dbReference type="EnsemblPlants" id="ORUFI08G25430.1">
    <property type="protein sequence ID" value="ORUFI08G25430.1"/>
    <property type="gene ID" value="ORUFI08G25430"/>
</dbReference>
<keyword evidence="7" id="KW-0812">Transmembrane</keyword>
<dbReference type="Gramene" id="ORUFI08G25430.1">
    <property type="protein sequence ID" value="ORUFI08G25430.1"/>
    <property type="gene ID" value="ORUFI08G25430"/>
</dbReference>
<dbReference type="Gene3D" id="3.30.40.10">
    <property type="entry name" value="Zinc/RING finger domain, C3HC4 (zinc finger)"/>
    <property type="match status" value="1"/>
</dbReference>
<evidence type="ECO:0000313" key="10">
    <source>
        <dbReference type="Proteomes" id="UP000008022"/>
    </source>
</evidence>
<keyword evidence="2" id="KW-0479">Metal-binding</keyword>
<dbReference type="PANTHER" id="PTHR46151:SF9">
    <property type="entry name" value="OS08G0550400 PROTEIN"/>
    <property type="match status" value="1"/>
</dbReference>
<dbReference type="PROSITE" id="PS50089">
    <property type="entry name" value="ZF_RING_2"/>
    <property type="match status" value="1"/>
</dbReference>
<feature type="transmembrane region" description="Helical" evidence="7">
    <location>
        <begin position="44"/>
        <end position="71"/>
    </location>
</feature>
<dbReference type="InterPro" id="IPR001841">
    <property type="entry name" value="Znf_RING"/>
</dbReference>
<dbReference type="AlphaFoldDB" id="A0A0E0QM46"/>
<dbReference type="SUPFAM" id="SSF57850">
    <property type="entry name" value="RING/U-box"/>
    <property type="match status" value="1"/>
</dbReference>
<protein>
    <recommendedName>
        <fullName evidence="8">RING-type domain-containing protein</fullName>
    </recommendedName>
</protein>
<dbReference type="Proteomes" id="UP000008022">
    <property type="component" value="Unassembled WGS sequence"/>
</dbReference>
<keyword evidence="3 6" id="KW-0863">Zinc-finger</keyword>
<dbReference type="eggNOG" id="KOG0800">
    <property type="taxonomic scope" value="Eukaryota"/>
</dbReference>
<keyword evidence="10" id="KW-1185">Reference proteome</keyword>
<feature type="domain" description="RING-type" evidence="8">
    <location>
        <begin position="202"/>
        <end position="244"/>
    </location>
</feature>
<dbReference type="PANTHER" id="PTHR46151">
    <property type="entry name" value="NEP1-INTERACTING PROTEIN-LIKE 2"/>
    <property type="match status" value="1"/>
</dbReference>
<dbReference type="STRING" id="4529.A0A0E0QM46"/>
<dbReference type="Pfam" id="PF13639">
    <property type="entry name" value="zf-RING_2"/>
    <property type="match status" value="1"/>
</dbReference>
<dbReference type="GO" id="GO:0008270">
    <property type="term" value="F:zinc ion binding"/>
    <property type="evidence" value="ECO:0007669"/>
    <property type="project" value="UniProtKB-KW"/>
</dbReference>
<proteinExistence type="predicted"/>
<dbReference type="HOGENOM" id="CLU_013137_2_2_1"/>
<evidence type="ECO:0000259" key="8">
    <source>
        <dbReference type="PROSITE" id="PS50089"/>
    </source>
</evidence>